<evidence type="ECO:0000256" key="9">
    <source>
        <dbReference type="ARBA" id="ARBA00022889"/>
    </source>
</evidence>
<dbReference type="InterPro" id="IPR000436">
    <property type="entry name" value="Sushi_SCR_CCP_dom"/>
</dbReference>
<feature type="domain" description="Sushi" evidence="24">
    <location>
        <begin position="1263"/>
        <end position="1323"/>
    </location>
</feature>
<feature type="compositionally biased region" description="Basic and acidic residues" evidence="20">
    <location>
        <begin position="1022"/>
        <end position="1037"/>
    </location>
</feature>
<feature type="domain" description="C-type lectin" evidence="22">
    <location>
        <begin position="1145"/>
        <end position="1259"/>
    </location>
</feature>
<comment type="subcellular location">
    <subcellularLocation>
        <location evidence="1">Secreted</location>
    </subcellularLocation>
</comment>
<dbReference type="InterPro" id="IPR000538">
    <property type="entry name" value="Link_dom"/>
</dbReference>
<dbReference type="CDD" id="cd00033">
    <property type="entry name" value="CCP"/>
    <property type="match status" value="1"/>
</dbReference>
<dbReference type="InterPro" id="IPR018097">
    <property type="entry name" value="EGF_Ca-bd_CS"/>
</dbReference>
<dbReference type="InterPro" id="IPR000742">
    <property type="entry name" value="EGF"/>
</dbReference>
<evidence type="ECO:0000256" key="1">
    <source>
        <dbReference type="ARBA" id="ARBA00004613"/>
    </source>
</evidence>
<evidence type="ECO:0000256" key="6">
    <source>
        <dbReference type="ARBA" id="ARBA00022734"/>
    </source>
</evidence>
<dbReference type="FunFam" id="2.10.70.10:FF:000003">
    <property type="entry name" value="Versican core protein"/>
    <property type="match status" value="1"/>
</dbReference>
<dbReference type="Gene3D" id="3.10.100.10">
    <property type="entry name" value="Mannose-Binding Protein A, subunit A"/>
    <property type="match status" value="3"/>
</dbReference>
<dbReference type="GO" id="GO:0005509">
    <property type="term" value="F:calcium ion binding"/>
    <property type="evidence" value="ECO:0007669"/>
    <property type="project" value="InterPro"/>
</dbReference>
<dbReference type="Pfam" id="PF00193">
    <property type="entry name" value="Xlink"/>
    <property type="match status" value="2"/>
</dbReference>
<dbReference type="InterPro" id="IPR001304">
    <property type="entry name" value="C-type_lectin-like"/>
</dbReference>
<dbReference type="InterPro" id="IPR013783">
    <property type="entry name" value="Ig-like_fold"/>
</dbReference>
<feature type="region of interest" description="Disordered" evidence="20">
    <location>
        <begin position="1016"/>
        <end position="1041"/>
    </location>
</feature>
<dbReference type="CDD" id="cd00054">
    <property type="entry name" value="EGF_CA"/>
    <property type="match status" value="2"/>
</dbReference>
<comment type="caution">
    <text evidence="17">Lacks conserved residue(s) required for the propagation of feature annotation.</text>
</comment>
<dbReference type="PROSITE" id="PS50835">
    <property type="entry name" value="IG_LIKE"/>
    <property type="match status" value="1"/>
</dbReference>
<feature type="domain" description="EGF-like" evidence="21">
    <location>
        <begin position="1096"/>
        <end position="1132"/>
    </location>
</feature>
<dbReference type="SMART" id="SM00445">
    <property type="entry name" value="LINK"/>
    <property type="match status" value="2"/>
</dbReference>
<dbReference type="CDD" id="cd05902">
    <property type="entry name" value="Ig_Neurocan"/>
    <property type="match status" value="1"/>
</dbReference>
<evidence type="ECO:0000256" key="17">
    <source>
        <dbReference type="PROSITE-ProRule" id="PRU00076"/>
    </source>
</evidence>
<proteinExistence type="predicted"/>
<evidence type="ECO:0000256" key="10">
    <source>
        <dbReference type="ARBA" id="ARBA00022974"/>
    </source>
</evidence>
<keyword evidence="13" id="KW-0393">Immunoglobulin domain</keyword>
<feature type="region of interest" description="Disordered" evidence="20">
    <location>
        <begin position="1327"/>
        <end position="1377"/>
    </location>
</feature>
<dbReference type="PROSITE" id="PS00010">
    <property type="entry name" value="ASX_HYDROXYL"/>
    <property type="match status" value="1"/>
</dbReference>
<feature type="compositionally biased region" description="Polar residues" evidence="20">
    <location>
        <begin position="657"/>
        <end position="674"/>
    </location>
</feature>
<dbReference type="InterPro" id="IPR001881">
    <property type="entry name" value="EGF-like_Ca-bd_dom"/>
</dbReference>
<evidence type="ECO:0000313" key="26">
    <source>
        <dbReference type="Proteomes" id="UP000694891"/>
    </source>
</evidence>
<feature type="compositionally biased region" description="Polar residues" evidence="20">
    <location>
        <begin position="568"/>
        <end position="591"/>
    </location>
</feature>
<feature type="compositionally biased region" description="Gly residues" evidence="20">
    <location>
        <begin position="1355"/>
        <end position="1369"/>
    </location>
</feature>
<evidence type="ECO:0000256" key="15">
    <source>
        <dbReference type="ARBA" id="ARBA00073685"/>
    </source>
</evidence>
<dbReference type="GO" id="GO:0007417">
    <property type="term" value="P:central nervous system development"/>
    <property type="evidence" value="ECO:0007669"/>
    <property type="project" value="TreeGrafter"/>
</dbReference>
<reference evidence="27" key="1">
    <citation type="submission" date="2025-08" db="UniProtKB">
        <authorList>
            <consortium name="RefSeq"/>
        </authorList>
    </citation>
    <scope>IDENTIFICATION</scope>
</reference>
<comment type="function">
    <text evidence="14">May modulate neuronal adhesion and neurite growth during development by binding to neural cell adhesion molecules (NG-CAM and N-CAM). Chondroitin sulfate proteoglycan; binds to hyaluronic acid.</text>
</comment>
<dbReference type="CDD" id="cd03517">
    <property type="entry name" value="Link_domain_CSPGs_modules_1_3"/>
    <property type="match status" value="1"/>
</dbReference>
<feature type="region of interest" description="Disordered" evidence="20">
    <location>
        <begin position="458"/>
        <end position="528"/>
    </location>
</feature>
<feature type="domain" description="Link" evidence="25">
    <location>
        <begin position="182"/>
        <end position="277"/>
    </location>
</feature>
<dbReference type="GO" id="GO:0072534">
    <property type="term" value="C:perineuronal net"/>
    <property type="evidence" value="ECO:0007669"/>
    <property type="project" value="TreeGrafter"/>
</dbReference>
<dbReference type="Pfam" id="PF00084">
    <property type="entry name" value="Sushi"/>
    <property type="match status" value="1"/>
</dbReference>
<dbReference type="Pfam" id="PF00008">
    <property type="entry name" value="EGF"/>
    <property type="match status" value="2"/>
</dbReference>
<dbReference type="InterPro" id="IPR013106">
    <property type="entry name" value="Ig_V-set"/>
</dbReference>
<dbReference type="SMART" id="SM00179">
    <property type="entry name" value="EGF_CA"/>
    <property type="match status" value="2"/>
</dbReference>
<dbReference type="PROSITE" id="PS50923">
    <property type="entry name" value="SUSHI"/>
    <property type="match status" value="1"/>
</dbReference>
<evidence type="ECO:0000256" key="11">
    <source>
        <dbReference type="ARBA" id="ARBA00023157"/>
    </source>
</evidence>
<evidence type="ECO:0000256" key="14">
    <source>
        <dbReference type="ARBA" id="ARBA00059308"/>
    </source>
</evidence>
<keyword evidence="4 18" id="KW-0768">Sushi</keyword>
<dbReference type="RefSeq" id="XP_008298822.1">
    <property type="nucleotide sequence ID" value="XM_008300600.1"/>
</dbReference>
<feature type="disulfide bond" evidence="17">
    <location>
        <begin position="1122"/>
        <end position="1131"/>
    </location>
</feature>
<dbReference type="GeneID" id="103371322"/>
<dbReference type="InterPro" id="IPR016187">
    <property type="entry name" value="CTDL_fold"/>
</dbReference>
<gene>
    <name evidence="27" type="primary">ncanb</name>
</gene>
<keyword evidence="3 17" id="KW-0245">EGF-like domain</keyword>
<dbReference type="PANTHER" id="PTHR22804:SF24">
    <property type="entry name" value="NEUROCAN CORE PROTEIN"/>
    <property type="match status" value="1"/>
</dbReference>
<keyword evidence="7" id="KW-0677">Repeat</keyword>
<feature type="region of interest" description="Disordered" evidence="20">
    <location>
        <begin position="639"/>
        <end position="702"/>
    </location>
</feature>
<sequence length="1377" mass="149644">MASDVSKPLLGKGNEAKCSGWPKSCQHFTVYDWEKVLFVDEAKLEIYGLTNADTVVNMRKVTHQTISEELSKTVLLPCLFTLRPTTGSSHEPPRIKWTKVWGQRGSDGLQKEQSVLVAKDNVVKVKKAFQGRVTLPGYSKNRYNASLALTGLRSSDSGLYRCEVVVGINDEQDTVPLEVTGVVFHYRAPHDRYALSFADAMRVCVENSATIATPGQLQATFADGFDNCDAGWLSDQTVRYPIQSPRPGCYGDREDSPGVRNYGNRSPDELFDVYCFAKQLQGEVFHSTEPDKLSLATASTHCHSLGAQLATVGQLYLAWQAGLDQCDPGWLADGSVRYPINVPRKNCGGDEPGVRTVYNNPNRTGFPDTTALFDAFCYRAHQPAGVQAAEARALYQTASPAADAMSAVTEAQRSDPVSKTSTWTGLVDLEKVGAPSIVGANNSSEISEEHVVIHLRPGEGWDERQDGPRTSQPNQDGPKNGNTLGLSDLESLESHGGSAHEEEDGSYFGSDTPTLSSIDASTPQPQTSNSILTEFVNTLMRPFKYWTGGEGGEATEQEPTGPEEKAAGNQTQGEASSRNLSTPKASGNKGSMDNAIMEHRSGAFPFRGHTTRLQSPDEGLSEQEKEVMPLIRLVPAVQNAGQSEASSGPVKGAASAFTENPQSTGNEFPSSAPTERSPPSEHVNISGPQGPRGRPAFAPAPSSQFQWAIKSMRGPKQGSAGNVAYVGKHPTWGPMEAKAGPLEVMTLPTSLRQDTPENYSGEGKDQDAESATTPTARSGSGEEKEIEGSGEGTNYPGGFAVKVDSLASSGVKLSPETEPSPSQRDLVTVAEHTTLSQWQLVEQPTTPPQGSQDPDTAEEARGEILYVRRPTDNLSSASSRRGEGGSNSGFIPVLRKHNKGTSRNEVMTTTHEALMEVLTTSEVTTVEPATTATTPQNTADTSSTEEPSISISWVQEEKEKTTNLPNMQGHLSATGGPQTATGVLLLTTHASDSKVVATAMESRSAVSESFVVGSRWTPFKGSKPEEQKTPETTESKDSNNPFGILEPNWPFELIPSVDNNPCQTNPCLHGGSCLQEGDGYSCYCPQGFSGESCEIDIDDCQSNPCQNGGTCIDEINSFVCLCLPSYGGATCEKDTEGCEHTWRKFHGHCYRYFSRRHTWEDAEKDCREHSGHLASIHSAAEQNFIRGLSHDNTWVGLNDRTVEDDFQWTDKMDLQYENWRENQPDNFFAGGEDCVVMIAHENGKWNDVPCNYNLPYVCKKGTVLCGAPPTVDNAFLIGRKRSHYDIHSVVRYQCADGFLQRHVPTAKCRANGKWDRPKIICIKSRRAHRYRRHHHKGRRERRKHKKHGHRDGGHHGGGGGGGGGGGEPGQGHNHAHF</sequence>
<dbReference type="InterPro" id="IPR003599">
    <property type="entry name" value="Ig_sub"/>
</dbReference>
<dbReference type="PROSITE" id="PS00615">
    <property type="entry name" value="C_TYPE_LECTIN_1"/>
    <property type="match status" value="1"/>
</dbReference>
<feature type="disulfide bond" evidence="18">
    <location>
        <begin position="1294"/>
        <end position="1321"/>
    </location>
</feature>
<dbReference type="SUPFAM" id="SSF57535">
    <property type="entry name" value="Complement control module/SCR domain"/>
    <property type="match status" value="1"/>
</dbReference>
<dbReference type="PROSITE" id="PS01187">
    <property type="entry name" value="EGF_CA"/>
    <property type="match status" value="1"/>
</dbReference>
<dbReference type="PROSITE" id="PS00022">
    <property type="entry name" value="EGF_1"/>
    <property type="match status" value="2"/>
</dbReference>
<feature type="region of interest" description="Disordered" evidence="20">
    <location>
        <begin position="544"/>
        <end position="593"/>
    </location>
</feature>
<evidence type="ECO:0000256" key="3">
    <source>
        <dbReference type="ARBA" id="ARBA00022536"/>
    </source>
</evidence>
<dbReference type="PROSITE" id="PS01241">
    <property type="entry name" value="LINK_1"/>
    <property type="match status" value="1"/>
</dbReference>
<dbReference type="SMART" id="SM00032">
    <property type="entry name" value="CCP"/>
    <property type="match status" value="1"/>
</dbReference>
<dbReference type="GO" id="GO:0045202">
    <property type="term" value="C:synapse"/>
    <property type="evidence" value="ECO:0007669"/>
    <property type="project" value="TreeGrafter"/>
</dbReference>
<organism evidence="26 27">
    <name type="scientific">Stegastes partitus</name>
    <name type="common">bicolor damselfish</name>
    <dbReference type="NCBI Taxonomy" id="144197"/>
    <lineage>
        <taxon>Eukaryota</taxon>
        <taxon>Metazoa</taxon>
        <taxon>Chordata</taxon>
        <taxon>Craniata</taxon>
        <taxon>Vertebrata</taxon>
        <taxon>Euteleostomi</taxon>
        <taxon>Actinopterygii</taxon>
        <taxon>Neopterygii</taxon>
        <taxon>Teleostei</taxon>
        <taxon>Neoteleostei</taxon>
        <taxon>Acanthomorphata</taxon>
        <taxon>Ovalentaria</taxon>
        <taxon>Pomacentridae</taxon>
        <taxon>Stegastes</taxon>
    </lineage>
</organism>
<keyword evidence="11 17" id="KW-1015">Disulfide bond</keyword>
<dbReference type="PANTHER" id="PTHR22804">
    <property type="entry name" value="AGGRECAN/VERSICAN PROTEOGLYCAN"/>
    <property type="match status" value="1"/>
</dbReference>
<dbReference type="InterPro" id="IPR016186">
    <property type="entry name" value="C-type_lectin-like/link_sf"/>
</dbReference>
<keyword evidence="8" id="KW-0106">Calcium</keyword>
<dbReference type="PROSITE" id="PS01186">
    <property type="entry name" value="EGF_2"/>
    <property type="match status" value="1"/>
</dbReference>
<evidence type="ECO:0000256" key="5">
    <source>
        <dbReference type="ARBA" id="ARBA00022729"/>
    </source>
</evidence>
<dbReference type="Gene3D" id="2.10.70.10">
    <property type="entry name" value="Complement Module, domain 1"/>
    <property type="match status" value="1"/>
</dbReference>
<keyword evidence="2" id="KW-0964">Secreted</keyword>
<feature type="compositionally biased region" description="Polar residues" evidence="20">
    <location>
        <begin position="509"/>
        <end position="528"/>
    </location>
</feature>
<feature type="region of interest" description="Disordered" evidence="20">
    <location>
        <begin position="752"/>
        <end position="796"/>
    </location>
</feature>
<evidence type="ECO:0000256" key="20">
    <source>
        <dbReference type="SAM" id="MobiDB-lite"/>
    </source>
</evidence>
<dbReference type="FunFam" id="3.10.100.10:FF:000011">
    <property type="entry name" value="Aggrecan core protein"/>
    <property type="match status" value="1"/>
</dbReference>
<dbReference type="SMART" id="SM00034">
    <property type="entry name" value="CLECT"/>
    <property type="match status" value="1"/>
</dbReference>
<feature type="disulfide bond" evidence="19">
    <location>
        <begin position="228"/>
        <end position="249"/>
    </location>
</feature>
<feature type="domain" description="EGF-like" evidence="21">
    <location>
        <begin position="1058"/>
        <end position="1094"/>
    </location>
</feature>
<feature type="region of interest" description="Disordered" evidence="20">
    <location>
        <begin position="837"/>
        <end position="904"/>
    </location>
</feature>
<dbReference type="InterPro" id="IPR007110">
    <property type="entry name" value="Ig-like_dom"/>
</dbReference>
<feature type="compositionally biased region" description="Polar residues" evidence="20">
    <location>
        <begin position="468"/>
        <end position="485"/>
    </location>
</feature>
<dbReference type="GO" id="GO:0001501">
    <property type="term" value="P:skeletal system development"/>
    <property type="evidence" value="ECO:0007669"/>
    <property type="project" value="TreeGrafter"/>
</dbReference>
<dbReference type="Pfam" id="PF07686">
    <property type="entry name" value="V-set"/>
    <property type="match status" value="1"/>
</dbReference>
<dbReference type="SMART" id="SM00181">
    <property type="entry name" value="EGF"/>
    <property type="match status" value="2"/>
</dbReference>
<dbReference type="InterPro" id="IPR000152">
    <property type="entry name" value="EGF-type_Asp/Asn_hydroxyl_site"/>
</dbReference>
<evidence type="ECO:0000256" key="16">
    <source>
        <dbReference type="ARBA" id="ARBA00075743"/>
    </source>
</evidence>
<dbReference type="InterPro" id="IPR050691">
    <property type="entry name" value="Hyaluronan_bind_Proteoglycan"/>
</dbReference>
<keyword evidence="6" id="KW-0430">Lectin</keyword>
<evidence type="ECO:0000256" key="18">
    <source>
        <dbReference type="PROSITE-ProRule" id="PRU00302"/>
    </source>
</evidence>
<dbReference type="PROSITE" id="PS50041">
    <property type="entry name" value="C_TYPE_LECTIN_2"/>
    <property type="match status" value="1"/>
</dbReference>
<feature type="disulfide bond" evidence="19">
    <location>
        <begin position="326"/>
        <end position="347"/>
    </location>
</feature>
<evidence type="ECO:0000259" key="22">
    <source>
        <dbReference type="PROSITE" id="PS50041"/>
    </source>
</evidence>
<dbReference type="FunFam" id="2.10.25.10:FF:000537">
    <property type="entry name" value="Notch 3"/>
    <property type="match status" value="1"/>
</dbReference>
<feature type="compositionally biased region" description="Basic and acidic residues" evidence="20">
    <location>
        <begin position="458"/>
        <end position="467"/>
    </location>
</feature>
<feature type="disulfide bond" evidence="18">
    <location>
        <begin position="1265"/>
        <end position="1308"/>
    </location>
</feature>
<dbReference type="InterPro" id="IPR035976">
    <property type="entry name" value="Sushi/SCR/CCP_sf"/>
</dbReference>
<dbReference type="SUPFAM" id="SSF48726">
    <property type="entry name" value="Immunoglobulin"/>
    <property type="match status" value="1"/>
</dbReference>
<keyword evidence="10" id="KW-0654">Proteoglycan</keyword>
<dbReference type="PROSITE" id="PS50963">
    <property type="entry name" value="LINK_2"/>
    <property type="match status" value="2"/>
</dbReference>
<dbReference type="CTD" id="559024"/>
<dbReference type="Gene3D" id="2.10.25.10">
    <property type="entry name" value="Laminin"/>
    <property type="match status" value="2"/>
</dbReference>
<dbReference type="FunFam" id="3.10.100.10:FF:000003">
    <property type="entry name" value="Versican core protein"/>
    <property type="match status" value="1"/>
</dbReference>
<keyword evidence="5" id="KW-0732">Signal</keyword>
<feature type="compositionally biased region" description="Low complexity" evidence="20">
    <location>
        <begin position="687"/>
        <end position="701"/>
    </location>
</feature>
<evidence type="ECO:0000256" key="19">
    <source>
        <dbReference type="PROSITE-ProRule" id="PRU00323"/>
    </source>
</evidence>
<dbReference type="PROSITE" id="PS50026">
    <property type="entry name" value="EGF_3"/>
    <property type="match status" value="2"/>
</dbReference>
<dbReference type="InterPro" id="IPR036179">
    <property type="entry name" value="Ig-like_dom_sf"/>
</dbReference>
<feature type="compositionally biased region" description="Basic residues" evidence="20">
    <location>
        <begin position="1327"/>
        <end position="1349"/>
    </location>
</feature>
<dbReference type="FunFam" id="2.60.40.10:FF:000571">
    <property type="entry name" value="Neurocan core protein"/>
    <property type="match status" value="1"/>
</dbReference>
<evidence type="ECO:0000256" key="7">
    <source>
        <dbReference type="ARBA" id="ARBA00022737"/>
    </source>
</evidence>
<feature type="domain" description="Link" evidence="25">
    <location>
        <begin position="283"/>
        <end position="379"/>
    </location>
</feature>
<dbReference type="CDD" id="cd03520">
    <property type="entry name" value="Link_domain_CSPGs_modules_2_4"/>
    <property type="match status" value="1"/>
</dbReference>
<name>A0A9Y4TWN4_9TELE</name>
<dbReference type="SMART" id="SM00409">
    <property type="entry name" value="IG"/>
    <property type="match status" value="1"/>
</dbReference>
<dbReference type="FunFam" id="3.10.100.10:FF:000002">
    <property type="entry name" value="Hyaluronan proteoglycan link protein 1"/>
    <property type="match status" value="1"/>
</dbReference>
<evidence type="ECO:0000256" key="4">
    <source>
        <dbReference type="ARBA" id="ARBA00022659"/>
    </source>
</evidence>
<dbReference type="SMART" id="SM00406">
    <property type="entry name" value="IGv"/>
    <property type="match status" value="1"/>
</dbReference>
<evidence type="ECO:0000259" key="25">
    <source>
        <dbReference type="PROSITE" id="PS50963"/>
    </source>
</evidence>
<keyword evidence="12" id="KW-0325">Glycoprotein</keyword>
<evidence type="ECO:0000256" key="8">
    <source>
        <dbReference type="ARBA" id="ARBA00022837"/>
    </source>
</evidence>
<dbReference type="GO" id="GO:0002052">
    <property type="term" value="P:positive regulation of neuroblast proliferation"/>
    <property type="evidence" value="ECO:0007669"/>
    <property type="project" value="TreeGrafter"/>
</dbReference>
<dbReference type="Gene3D" id="2.60.40.10">
    <property type="entry name" value="Immunoglobulins"/>
    <property type="match status" value="1"/>
</dbReference>
<evidence type="ECO:0000259" key="21">
    <source>
        <dbReference type="PROSITE" id="PS50026"/>
    </source>
</evidence>
<evidence type="ECO:0000313" key="27">
    <source>
        <dbReference type="RefSeq" id="XP_008298822.1"/>
    </source>
</evidence>
<dbReference type="GO" id="GO:0007155">
    <property type="term" value="P:cell adhesion"/>
    <property type="evidence" value="ECO:0007669"/>
    <property type="project" value="UniProtKB-KW"/>
</dbReference>
<dbReference type="Proteomes" id="UP000694891">
    <property type="component" value="Unplaced"/>
</dbReference>
<evidence type="ECO:0000256" key="2">
    <source>
        <dbReference type="ARBA" id="ARBA00022525"/>
    </source>
</evidence>
<dbReference type="SUPFAM" id="SSF57196">
    <property type="entry name" value="EGF/Laminin"/>
    <property type="match status" value="1"/>
</dbReference>
<evidence type="ECO:0000259" key="23">
    <source>
        <dbReference type="PROSITE" id="PS50835"/>
    </source>
</evidence>
<evidence type="ECO:0000256" key="13">
    <source>
        <dbReference type="ARBA" id="ARBA00023319"/>
    </source>
</evidence>
<dbReference type="GO" id="GO:0030246">
    <property type="term" value="F:carbohydrate binding"/>
    <property type="evidence" value="ECO:0007669"/>
    <property type="project" value="UniProtKB-KW"/>
</dbReference>
<dbReference type="GO" id="GO:0005615">
    <property type="term" value="C:extracellular space"/>
    <property type="evidence" value="ECO:0007669"/>
    <property type="project" value="TreeGrafter"/>
</dbReference>
<dbReference type="PRINTS" id="PR01265">
    <property type="entry name" value="LINKMODULE"/>
</dbReference>
<dbReference type="InterPro" id="IPR018378">
    <property type="entry name" value="C-type_lectin_CS"/>
</dbReference>
<keyword evidence="9" id="KW-0130">Cell adhesion</keyword>
<dbReference type="SUPFAM" id="SSF56436">
    <property type="entry name" value="C-type lectin-like"/>
    <property type="match status" value="3"/>
</dbReference>
<feature type="disulfide bond" evidence="17">
    <location>
        <begin position="1084"/>
        <end position="1093"/>
    </location>
</feature>
<dbReference type="FunFam" id="2.10.25.10:FF:000006">
    <property type="entry name" value="Versican core protein-like isoform 1"/>
    <property type="match status" value="1"/>
</dbReference>
<keyword evidence="26" id="KW-1185">Reference proteome</keyword>
<feature type="compositionally biased region" description="Polar residues" evidence="20">
    <location>
        <begin position="837"/>
        <end position="854"/>
    </location>
</feature>
<dbReference type="Pfam" id="PF00059">
    <property type="entry name" value="Lectin_C"/>
    <property type="match status" value="1"/>
</dbReference>
<feature type="region of interest" description="Disordered" evidence="20">
    <location>
        <begin position="927"/>
        <end position="948"/>
    </location>
</feature>
<accession>A0A9Y4TWN4</accession>
<feature type="domain" description="Ig-like" evidence="23">
    <location>
        <begin position="71"/>
        <end position="180"/>
    </location>
</feature>
<evidence type="ECO:0000259" key="24">
    <source>
        <dbReference type="PROSITE" id="PS50923"/>
    </source>
</evidence>
<evidence type="ECO:0000256" key="12">
    <source>
        <dbReference type="ARBA" id="ARBA00023180"/>
    </source>
</evidence>
<dbReference type="GO" id="GO:0010001">
    <property type="term" value="P:glial cell differentiation"/>
    <property type="evidence" value="ECO:0007669"/>
    <property type="project" value="TreeGrafter"/>
</dbReference>
<dbReference type="GO" id="GO:0005540">
    <property type="term" value="F:hyaluronic acid binding"/>
    <property type="evidence" value="ECO:0007669"/>
    <property type="project" value="InterPro"/>
</dbReference>
<protein>
    <recommendedName>
        <fullName evidence="15">Neurocan core protein</fullName>
    </recommendedName>
    <alternativeName>
        <fullName evidence="16">Chondroitin sulfate proteoglycan 3</fullName>
    </alternativeName>
</protein>